<dbReference type="AlphaFoldDB" id="A0A2S9IHT3"/>
<evidence type="ECO:0000256" key="8">
    <source>
        <dbReference type="ARBA" id="ARBA00030117"/>
    </source>
</evidence>
<keyword evidence="5" id="KW-0805">Transcription regulation</keyword>
<evidence type="ECO:0000256" key="4">
    <source>
        <dbReference type="ARBA" id="ARBA00022795"/>
    </source>
</evidence>
<dbReference type="InterPro" id="IPR007412">
    <property type="entry name" value="FlgM"/>
</dbReference>
<dbReference type="SUPFAM" id="SSF101498">
    <property type="entry name" value="Anti-sigma factor FlgM"/>
    <property type="match status" value="1"/>
</dbReference>
<dbReference type="InterPro" id="IPR035890">
    <property type="entry name" value="Anti-sigma-28_factor_FlgM_sf"/>
</dbReference>
<dbReference type="InterPro" id="IPR031316">
    <property type="entry name" value="FlgM_C"/>
</dbReference>
<comment type="caution">
    <text evidence="10">The sequence shown here is derived from an EMBL/GenBank/DDBJ whole genome shotgun (WGS) entry which is preliminary data.</text>
</comment>
<keyword evidence="11" id="KW-1185">Reference proteome</keyword>
<dbReference type="Pfam" id="PF04316">
    <property type="entry name" value="FlgM"/>
    <property type="match status" value="1"/>
</dbReference>
<keyword evidence="4" id="KW-1005">Bacterial flagellum biogenesis</keyword>
<name>A0A2S9IHT3_9GAMM</name>
<dbReference type="OrthoDB" id="6604101at2"/>
<protein>
    <recommendedName>
        <fullName evidence="2">Negative regulator of flagellin synthesis</fullName>
    </recommendedName>
    <alternativeName>
        <fullName evidence="8">Anti-sigma-28 factor</fullName>
    </alternativeName>
</protein>
<keyword evidence="10" id="KW-0966">Cell projection</keyword>
<dbReference type="EMBL" id="PDET01000001">
    <property type="protein sequence ID" value="PRD17340.1"/>
    <property type="molecule type" value="Genomic_DNA"/>
</dbReference>
<comment type="similarity">
    <text evidence="1">Belongs to the FlgM family.</text>
</comment>
<comment type="function">
    <text evidence="7">Responsible for the coupling of flagellin expression to flagellar assembly by preventing expression of the flagellin genes when a component of the middle class of proteins is defective. It negatively regulates flagellar genes by inhibiting the activity of FliA by directly binding to FliA.</text>
</comment>
<gene>
    <name evidence="10" type="primary">flgM</name>
    <name evidence="10" type="ORF">CQW29_01520</name>
</gene>
<evidence type="ECO:0000313" key="10">
    <source>
        <dbReference type="EMBL" id="PRD17340.1"/>
    </source>
</evidence>
<evidence type="ECO:0000256" key="6">
    <source>
        <dbReference type="ARBA" id="ARBA00023163"/>
    </source>
</evidence>
<dbReference type="GO" id="GO:0045892">
    <property type="term" value="P:negative regulation of DNA-templated transcription"/>
    <property type="evidence" value="ECO:0007669"/>
    <property type="project" value="InterPro"/>
</dbReference>
<evidence type="ECO:0000256" key="2">
    <source>
        <dbReference type="ARBA" id="ARBA00017823"/>
    </source>
</evidence>
<evidence type="ECO:0000256" key="7">
    <source>
        <dbReference type="ARBA" id="ARBA00024739"/>
    </source>
</evidence>
<keyword evidence="6" id="KW-0804">Transcription</keyword>
<feature type="domain" description="Anti-sigma-28 factor FlgM C-terminal" evidence="9">
    <location>
        <begin position="36"/>
        <end position="83"/>
    </location>
</feature>
<evidence type="ECO:0000313" key="11">
    <source>
        <dbReference type="Proteomes" id="UP000239181"/>
    </source>
</evidence>
<evidence type="ECO:0000256" key="3">
    <source>
        <dbReference type="ARBA" id="ARBA00022491"/>
    </source>
</evidence>
<sequence length="87" mass="9149">MKITSNLLVPGSAMQNTIKSPATENVKTSAAAPSVSAAPISQAQQALRGMPEVDSQRVAELKAAISKGALDTDPASLAQTMMDYYRR</sequence>
<evidence type="ECO:0000259" key="9">
    <source>
        <dbReference type="Pfam" id="PF04316"/>
    </source>
</evidence>
<keyword evidence="10" id="KW-0969">Cilium</keyword>
<dbReference type="NCBIfam" id="TIGR03824">
    <property type="entry name" value="FlgM_jcvi"/>
    <property type="match status" value="1"/>
</dbReference>
<evidence type="ECO:0000256" key="1">
    <source>
        <dbReference type="ARBA" id="ARBA00005322"/>
    </source>
</evidence>
<accession>A0A2S9IHT3</accession>
<dbReference type="Proteomes" id="UP000239181">
    <property type="component" value="Unassembled WGS sequence"/>
</dbReference>
<proteinExistence type="inferred from homology"/>
<dbReference type="GO" id="GO:0044781">
    <property type="term" value="P:bacterial-type flagellum organization"/>
    <property type="evidence" value="ECO:0007669"/>
    <property type="project" value="UniProtKB-KW"/>
</dbReference>
<keyword evidence="10" id="KW-0282">Flagellum</keyword>
<evidence type="ECO:0000256" key="5">
    <source>
        <dbReference type="ARBA" id="ARBA00023015"/>
    </source>
</evidence>
<organism evidence="10 11">
    <name type="scientific">Pantoea coffeiphila</name>
    <dbReference type="NCBI Taxonomy" id="1465635"/>
    <lineage>
        <taxon>Bacteria</taxon>
        <taxon>Pseudomonadati</taxon>
        <taxon>Pseudomonadota</taxon>
        <taxon>Gammaproteobacteria</taxon>
        <taxon>Enterobacterales</taxon>
        <taxon>Erwiniaceae</taxon>
        <taxon>Pantoea</taxon>
    </lineage>
</organism>
<keyword evidence="3" id="KW-0678">Repressor</keyword>
<reference evidence="10 11" key="1">
    <citation type="submission" date="2017-10" db="EMBL/GenBank/DDBJ databases">
        <title>Draft genome of two endophytic bacteria isolated from 'guarana' Paullinia cupana (Mart.) Ducke.</title>
        <authorList>
            <person name="Siqueira K.A."/>
            <person name="Liotti R.G."/>
            <person name="Mendes T.A."/>
            <person name="Soares M.A."/>
        </authorList>
    </citation>
    <scope>NUCLEOTIDE SEQUENCE [LARGE SCALE GENOMIC DNA]</scope>
    <source>
        <strain evidence="10 11">342</strain>
    </source>
</reference>